<name>A0A9W8WYL0_9PLEO</name>
<reference evidence="1" key="1">
    <citation type="submission" date="2022-10" db="EMBL/GenBank/DDBJ databases">
        <title>Tapping the CABI collections for fungal endophytes: first genome assemblies for Collariella, Neodidymelliopsis, Ascochyta clinopodiicola, Didymella pomorum, Didymosphaeria variabile, Neocosmospora piperis and Neocucurbitaria cava.</title>
        <authorList>
            <person name="Hill R."/>
        </authorList>
    </citation>
    <scope>NUCLEOTIDE SEQUENCE</scope>
    <source>
        <strain evidence="1">IMI 360193</strain>
    </source>
</reference>
<dbReference type="AlphaFoldDB" id="A0A9W8WYL0"/>
<dbReference type="Pfam" id="PF11927">
    <property type="entry name" value="HODM_asu-like"/>
    <property type="match status" value="1"/>
</dbReference>
<comment type="caution">
    <text evidence="1">The sequence shown here is derived from an EMBL/GenBank/DDBJ whole genome shotgun (WGS) entry which is preliminary data.</text>
</comment>
<evidence type="ECO:0000313" key="2">
    <source>
        <dbReference type="Proteomes" id="UP001140562"/>
    </source>
</evidence>
<gene>
    <name evidence="1" type="ORF">N0V87_005890</name>
</gene>
<sequence>MSVYGYRLLSNYQTASKPLQSGTTRRDSAVSDKSLEDAYYNIEPLSDFDLETEEPIKARPFKPKYHMTMAIENTTFSDLVAMDKTYHSRIQIRRNLIKTEHHEVIGRTAAADTAVAELYTWLTTTYLPLRFPTIFTPTASGCQNQTTNETLPTTPDSATHALELLAAHIDTDFLLLLPSADPSDGGKYRLEAFVTCFPSGFRTARKLGLLLADIHGPVPHYKQKLERSMDRFFAGLRAFKLVKRWNWTVSTSGDLFCVSGNHATAEELEGRGEDGAAEGVRLGTTFLRCERQTLHRLPRSGAVVFAFKTYQYPIAELRDEGSGEALCEAIDGMGTGSAPGMAVYKRQVVWGEKVKAFLRGEIGVDE</sequence>
<accession>A0A9W8WYL0</accession>
<proteinExistence type="predicted"/>
<organism evidence="1 2">
    <name type="scientific">Didymella glomerata</name>
    <dbReference type="NCBI Taxonomy" id="749621"/>
    <lineage>
        <taxon>Eukaryota</taxon>
        <taxon>Fungi</taxon>
        <taxon>Dikarya</taxon>
        <taxon>Ascomycota</taxon>
        <taxon>Pezizomycotina</taxon>
        <taxon>Dothideomycetes</taxon>
        <taxon>Pleosporomycetidae</taxon>
        <taxon>Pleosporales</taxon>
        <taxon>Pleosporineae</taxon>
        <taxon>Didymellaceae</taxon>
        <taxon>Didymella</taxon>
    </lineage>
</organism>
<dbReference type="InterPro" id="IPR021848">
    <property type="entry name" value="HODM_asu-like"/>
</dbReference>
<dbReference type="OrthoDB" id="5043642at2759"/>
<evidence type="ECO:0000313" key="1">
    <source>
        <dbReference type="EMBL" id="KAJ4335775.1"/>
    </source>
</evidence>
<keyword evidence="2" id="KW-1185">Reference proteome</keyword>
<dbReference type="EMBL" id="JAPEUV010000057">
    <property type="protein sequence ID" value="KAJ4335775.1"/>
    <property type="molecule type" value="Genomic_DNA"/>
</dbReference>
<protein>
    <submittedName>
        <fullName evidence="1">Uncharacterized protein</fullName>
    </submittedName>
</protein>
<dbReference type="Proteomes" id="UP001140562">
    <property type="component" value="Unassembled WGS sequence"/>
</dbReference>